<gene>
    <name evidence="1" type="ORF">BB934_13765</name>
</gene>
<dbReference type="AlphaFoldDB" id="A0A1B2EGQ3"/>
<proteinExistence type="predicted"/>
<name>A0A1B2EGQ3_9HYPH</name>
<reference evidence="1" key="1">
    <citation type="submission" date="2016-07" db="EMBL/GenBank/DDBJ databases">
        <title>Microvirga ossetica sp. nov. a new species of rhizobia isolated from root nodules of the legume species Vicia alpestris Steven originated from North Ossetia region in the Caucasus.</title>
        <authorList>
            <person name="Safronova V.I."/>
            <person name="Kuznetsova I.G."/>
            <person name="Sazanova A.L."/>
            <person name="Belimov A."/>
            <person name="Andronov E."/>
            <person name="Osledkin Y.S."/>
            <person name="Onishchuk O.P."/>
            <person name="Kurchak O.N."/>
            <person name="Shaposhnikov A.I."/>
            <person name="Willems A."/>
            <person name="Tikhonovich I.A."/>
        </authorList>
    </citation>
    <scope>NUCLEOTIDE SEQUENCE [LARGE SCALE GENOMIC DNA]</scope>
    <source>
        <strain evidence="1">V5/3M</strain>
    </source>
</reference>
<accession>A0A1B2EGQ3</accession>
<sequence>MMMNFFSVFPSKAVQPQSVRPSESPRNWRCQLGTFWQDIEEAGSVLKARRLVPSDVRVQQVSGIDRTAGRHGD</sequence>
<dbReference type="KEGG" id="moc:BB934_13765"/>
<protein>
    <submittedName>
        <fullName evidence="1">Uncharacterized protein</fullName>
    </submittedName>
</protein>
<organism evidence="1">
    <name type="scientific">Microvirga ossetica</name>
    <dbReference type="NCBI Taxonomy" id="1882682"/>
    <lineage>
        <taxon>Bacteria</taxon>
        <taxon>Pseudomonadati</taxon>
        <taxon>Pseudomonadota</taxon>
        <taxon>Alphaproteobacteria</taxon>
        <taxon>Hyphomicrobiales</taxon>
        <taxon>Methylobacteriaceae</taxon>
        <taxon>Microvirga</taxon>
    </lineage>
</organism>
<evidence type="ECO:0000313" key="1">
    <source>
        <dbReference type="EMBL" id="ANY79148.1"/>
    </source>
</evidence>
<dbReference type="EMBL" id="CP016616">
    <property type="protein sequence ID" value="ANY79148.1"/>
    <property type="molecule type" value="Genomic_DNA"/>
</dbReference>
<dbReference type="RefSeq" id="WP_099510156.1">
    <property type="nucleotide sequence ID" value="NZ_CP016616.1"/>
</dbReference>